<reference evidence="2 3" key="1">
    <citation type="submission" date="2014-12" db="EMBL/GenBank/DDBJ databases">
        <title>Genome sequence of Methanobrevibacter arboriphilicus DH1, DSM1125.</title>
        <authorList>
            <person name="Poehlein A."/>
            <person name="Thauer R.K."/>
            <person name="Seedorf H."/>
            <person name="Daniel R."/>
        </authorList>
    </citation>
    <scope>NUCLEOTIDE SEQUENCE [LARGE SCALE GENOMIC DNA]</scope>
    <source>
        <strain evidence="2 3">DH1</strain>
    </source>
</reference>
<sequence length="265" mass="29175">MDIIGAIIYIFLFILLMVFVFSMGLLTPIIGKKDIISVLAIGFVVGLVGGTFFISPIYQEMPYVVGSVYETIGDTNETITAELSPSIDENSLIAQLKQKEGVISVANKGIVLKTDPFPEDRKKIIEEKIPIVDENFKNFSVQTGGLISINFTGNYDPSKAIDTLSEWLMYSSGINVKYSSVIIQINAKSNSVNEITDYLESKNIVVNSIDGPVQNAINSTKESMIDTNYMILISGIIGVIVAVISIFFDNVTEGIRRIIIKIKNR</sequence>
<evidence type="ECO:0000256" key="1">
    <source>
        <dbReference type="SAM" id="Phobius"/>
    </source>
</evidence>
<evidence type="ECO:0000313" key="3">
    <source>
        <dbReference type="Proteomes" id="UP000191661"/>
    </source>
</evidence>
<dbReference type="Proteomes" id="UP000191661">
    <property type="component" value="Unassembled WGS sequence"/>
</dbReference>
<proteinExistence type="predicted"/>
<feature type="transmembrane region" description="Helical" evidence="1">
    <location>
        <begin position="6"/>
        <end position="26"/>
    </location>
</feature>
<feature type="transmembrane region" description="Helical" evidence="1">
    <location>
        <begin position="229"/>
        <end position="248"/>
    </location>
</feature>
<comment type="caution">
    <text evidence="2">The sequence shown here is derived from an EMBL/GenBank/DDBJ whole genome shotgun (WGS) entry which is preliminary data.</text>
</comment>
<keyword evidence="1" id="KW-1133">Transmembrane helix</keyword>
<gene>
    <name evidence="2" type="ORF">MBBAR_16c00240</name>
</gene>
<feature type="transmembrane region" description="Helical" evidence="1">
    <location>
        <begin position="38"/>
        <end position="58"/>
    </location>
</feature>
<dbReference type="EMBL" id="JXMW01000016">
    <property type="protein sequence ID" value="OQD58421.1"/>
    <property type="molecule type" value="Genomic_DNA"/>
</dbReference>
<keyword evidence="3" id="KW-1185">Reference proteome</keyword>
<dbReference type="AlphaFoldDB" id="A0A1V6N160"/>
<accession>A0A1V6N160</accession>
<keyword evidence="1" id="KW-0812">Transmembrane</keyword>
<dbReference type="OrthoDB" id="71308at2157"/>
<name>A0A1V6N160_METAZ</name>
<organism evidence="2 3">
    <name type="scientific">Methanobrevibacter arboriphilus JCM 13429 = DSM 1125</name>
    <dbReference type="NCBI Taxonomy" id="1300164"/>
    <lineage>
        <taxon>Archaea</taxon>
        <taxon>Methanobacteriati</taxon>
        <taxon>Methanobacteriota</taxon>
        <taxon>Methanomada group</taxon>
        <taxon>Methanobacteria</taxon>
        <taxon>Methanobacteriales</taxon>
        <taxon>Methanobacteriaceae</taxon>
        <taxon>Methanobrevibacter</taxon>
    </lineage>
</organism>
<keyword evidence="1" id="KW-0472">Membrane</keyword>
<evidence type="ECO:0000313" key="2">
    <source>
        <dbReference type="EMBL" id="OQD58421.1"/>
    </source>
</evidence>
<dbReference type="RefSeq" id="WP_143746166.1">
    <property type="nucleotide sequence ID" value="NZ_JXMW01000016.1"/>
</dbReference>
<protein>
    <submittedName>
        <fullName evidence="2">Uncharacterized protein</fullName>
    </submittedName>
</protein>